<proteinExistence type="predicted"/>
<protein>
    <recommendedName>
        <fullName evidence="3">EB domain-containing protein</fullName>
    </recommendedName>
</protein>
<comment type="caution">
    <text evidence="1">The sequence shown here is derived from an EMBL/GenBank/DDBJ whole genome shotgun (WGS) entry which is preliminary data.</text>
</comment>
<sequence>MLVQCASTHFWNYTTCVPKFLNGSSCIHNIQCDTDKFLSCDSSNGQCLCNSVSYWDSSASPPICTAKLPLNTACTETYQCRDYLGLECSTTCRCPADYYWDNTRCCKENFTPQLSYYESCTNSGHEPCLLSKGLQCSTGRCRCSDIQKYWNYIECVFFSTKKFFNITRVIGKFKAYPKNAIFNISTLEIEQLCKFIYLLENQPPTLFLRLIFSRYIIKIYVKILSCN</sequence>
<reference evidence="1 2" key="1">
    <citation type="journal article" date="2018" name="Sci. Rep.">
        <title>Genomic signatures of local adaptation to the degree of environmental predictability in rotifers.</title>
        <authorList>
            <person name="Franch-Gras L."/>
            <person name="Hahn C."/>
            <person name="Garcia-Roger E.M."/>
            <person name="Carmona M.J."/>
            <person name="Serra M."/>
            <person name="Gomez A."/>
        </authorList>
    </citation>
    <scope>NUCLEOTIDE SEQUENCE [LARGE SCALE GENOMIC DNA]</scope>
    <source>
        <strain evidence="1">HYR1</strain>
    </source>
</reference>
<evidence type="ECO:0000313" key="2">
    <source>
        <dbReference type="Proteomes" id="UP000276133"/>
    </source>
</evidence>
<dbReference type="AlphaFoldDB" id="A0A3M7PE20"/>
<gene>
    <name evidence="1" type="ORF">BpHYR1_002859</name>
</gene>
<dbReference type="EMBL" id="REGN01011532">
    <property type="protein sequence ID" value="RMZ97253.1"/>
    <property type="molecule type" value="Genomic_DNA"/>
</dbReference>
<accession>A0A3M7PE20</accession>
<evidence type="ECO:0000313" key="1">
    <source>
        <dbReference type="EMBL" id="RMZ97253.1"/>
    </source>
</evidence>
<keyword evidence="2" id="KW-1185">Reference proteome</keyword>
<name>A0A3M7PE20_BRAPC</name>
<dbReference type="Proteomes" id="UP000276133">
    <property type="component" value="Unassembled WGS sequence"/>
</dbReference>
<dbReference type="OrthoDB" id="6072984at2759"/>
<evidence type="ECO:0008006" key="3">
    <source>
        <dbReference type="Google" id="ProtNLM"/>
    </source>
</evidence>
<organism evidence="1 2">
    <name type="scientific">Brachionus plicatilis</name>
    <name type="common">Marine rotifer</name>
    <name type="synonym">Brachionus muelleri</name>
    <dbReference type="NCBI Taxonomy" id="10195"/>
    <lineage>
        <taxon>Eukaryota</taxon>
        <taxon>Metazoa</taxon>
        <taxon>Spiralia</taxon>
        <taxon>Gnathifera</taxon>
        <taxon>Rotifera</taxon>
        <taxon>Eurotatoria</taxon>
        <taxon>Monogononta</taxon>
        <taxon>Pseudotrocha</taxon>
        <taxon>Ploima</taxon>
        <taxon>Brachionidae</taxon>
        <taxon>Brachionus</taxon>
    </lineage>
</organism>